<dbReference type="PANTHER" id="PTHR48078">
    <property type="entry name" value="THREONINE DEHYDRATASE, MITOCHONDRIAL-RELATED"/>
    <property type="match status" value="1"/>
</dbReference>
<reference evidence="7" key="1">
    <citation type="journal article" date="2019" name="Int. J. Syst. Evol. Microbiol.">
        <title>The Global Catalogue of Microorganisms (GCM) 10K type strain sequencing project: providing services to taxonomists for standard genome sequencing and annotation.</title>
        <authorList>
            <consortium name="The Broad Institute Genomics Platform"/>
            <consortium name="The Broad Institute Genome Sequencing Center for Infectious Disease"/>
            <person name="Wu L."/>
            <person name="Ma J."/>
        </authorList>
    </citation>
    <scope>NUCLEOTIDE SEQUENCE [LARGE SCALE GENOMIC DNA]</scope>
    <source>
        <strain evidence="7">KCTC 42143</strain>
    </source>
</reference>
<dbReference type="NCBIfam" id="TIGR02035">
    <property type="entry name" value="D_Ser_am_lyase"/>
    <property type="match status" value="1"/>
</dbReference>
<keyword evidence="7" id="KW-1185">Reference proteome</keyword>
<gene>
    <name evidence="4" type="primary">dsdA</name>
    <name evidence="6" type="ORF">ACFSBK_11850</name>
</gene>
<dbReference type="SUPFAM" id="SSF53686">
    <property type="entry name" value="Tryptophan synthase beta subunit-like PLP-dependent enzymes"/>
    <property type="match status" value="1"/>
</dbReference>
<evidence type="ECO:0000259" key="5">
    <source>
        <dbReference type="Pfam" id="PF00291"/>
    </source>
</evidence>
<dbReference type="InterPro" id="IPR036052">
    <property type="entry name" value="TrpB-like_PALP_sf"/>
</dbReference>
<organism evidence="6 7">
    <name type="scientific">Carnobacterium antarcticum</name>
    <dbReference type="NCBI Taxonomy" id="2126436"/>
    <lineage>
        <taxon>Bacteria</taxon>
        <taxon>Bacillati</taxon>
        <taxon>Bacillota</taxon>
        <taxon>Bacilli</taxon>
        <taxon>Lactobacillales</taxon>
        <taxon>Carnobacteriaceae</taxon>
        <taxon>Carnobacterium</taxon>
    </lineage>
</organism>
<comment type="catalytic activity">
    <reaction evidence="4">
        <text>D-serine = pyruvate + NH4(+)</text>
        <dbReference type="Rhea" id="RHEA:13977"/>
        <dbReference type="ChEBI" id="CHEBI:15361"/>
        <dbReference type="ChEBI" id="CHEBI:28938"/>
        <dbReference type="ChEBI" id="CHEBI:35247"/>
        <dbReference type="EC" id="4.3.1.18"/>
    </reaction>
</comment>
<sequence>MKTSSISRKSIADWESRFPLLKTITSADEVFWVNPNKEDFKKAAAKSPLSKADVDDADARLARFAAYLKIDFPDTAPTNGIIESPITEISSMKNYLEQTFKTSIEGNLWLKRDDLLPIAGTIKARGAIYEVLKHAEELALKHGMLSSIDEDYAVFASDRFKNFFANYKIAVGTTGNLGISVGTVGAKLGFDVTVHMSVEAKQWKKDFLRSRGVTVIEHESDFTQAVTKGRQQSKIDPTSYFVDDEHSLDLFLGYTVAANRLKDQLSEKNILVDADHPLFVYLPCGIGGSPGGITFGLKQVYGDHVHCFFAEPTHVPSMLIGLITGEYDKVSVKDFGLDGLTVADGLAVPRTSGFVAKVLEDFFSGAYTIDDHMTDQLLSALIDQEQIFLEPAALAGLPGAIRLFQTDAGKEYLAANHLTAKMANATHIAWATGGSMVPKEDMDRFYEKGRQTVNLH</sequence>
<dbReference type="Pfam" id="PF00291">
    <property type="entry name" value="PALP"/>
    <property type="match status" value="1"/>
</dbReference>
<evidence type="ECO:0000313" key="7">
    <source>
        <dbReference type="Proteomes" id="UP001597285"/>
    </source>
</evidence>
<dbReference type="EC" id="4.3.1.18" evidence="4"/>
<dbReference type="InterPro" id="IPR001926">
    <property type="entry name" value="TrpB-like_PALP"/>
</dbReference>
<dbReference type="Gene3D" id="3.40.50.1100">
    <property type="match status" value="2"/>
</dbReference>
<name>A0ABW4NQT5_9LACT</name>
<dbReference type="EMBL" id="JBHUFF010000022">
    <property type="protein sequence ID" value="MFD1800543.1"/>
    <property type="molecule type" value="Genomic_DNA"/>
</dbReference>
<dbReference type="NCBIfam" id="NF002823">
    <property type="entry name" value="PRK02991.1"/>
    <property type="match status" value="1"/>
</dbReference>
<protein>
    <recommendedName>
        <fullName evidence="4">Probable D-serine dehydratase</fullName>
        <ecNumber evidence="4">4.3.1.18</ecNumber>
    </recommendedName>
    <alternativeName>
        <fullName evidence="4">D-serine deaminase</fullName>
        <shortName evidence="4">DSD</shortName>
    </alternativeName>
</protein>
<comment type="cofactor">
    <cofactor evidence="1 4">
        <name>pyridoxal 5'-phosphate</name>
        <dbReference type="ChEBI" id="CHEBI:597326"/>
    </cofactor>
</comment>
<dbReference type="InterPro" id="IPR050147">
    <property type="entry name" value="Ser/Thr_Dehydratase"/>
</dbReference>
<accession>A0ABW4NQT5</accession>
<feature type="domain" description="Tryptophan synthase beta chain-like PALP" evidence="5">
    <location>
        <begin position="103"/>
        <end position="403"/>
    </location>
</feature>
<dbReference type="InterPro" id="IPR011780">
    <property type="entry name" value="D_Ser_am_lyase"/>
</dbReference>
<evidence type="ECO:0000256" key="4">
    <source>
        <dbReference type="HAMAP-Rule" id="MF_01030"/>
    </source>
</evidence>
<feature type="modified residue" description="N6-(pyridoxal phosphate)lysine" evidence="4">
    <location>
        <position position="123"/>
    </location>
</feature>
<evidence type="ECO:0000256" key="2">
    <source>
        <dbReference type="ARBA" id="ARBA00022898"/>
    </source>
</evidence>
<dbReference type="PANTHER" id="PTHR48078:SF9">
    <property type="entry name" value="D-SERINE DEHYDRATASE"/>
    <property type="match status" value="1"/>
</dbReference>
<comment type="caution">
    <text evidence="6">The sequence shown here is derived from an EMBL/GenBank/DDBJ whole genome shotgun (WGS) entry which is preliminary data.</text>
</comment>
<evidence type="ECO:0000256" key="1">
    <source>
        <dbReference type="ARBA" id="ARBA00001933"/>
    </source>
</evidence>
<comment type="similarity">
    <text evidence="4">Belongs to the serine/threonine dehydratase family. DsdA subfamily.</text>
</comment>
<dbReference type="Proteomes" id="UP001597285">
    <property type="component" value="Unassembled WGS sequence"/>
</dbReference>
<dbReference type="GO" id="GO:0008721">
    <property type="term" value="F:D-serine ammonia-lyase activity"/>
    <property type="evidence" value="ECO:0007669"/>
    <property type="project" value="UniProtKB-EC"/>
</dbReference>
<dbReference type="RefSeq" id="WP_058918701.1">
    <property type="nucleotide sequence ID" value="NZ_JBHSQC010000002.1"/>
</dbReference>
<keyword evidence="3 4" id="KW-0456">Lyase</keyword>
<proteinExistence type="inferred from homology"/>
<keyword evidence="2 4" id="KW-0663">Pyridoxal phosphate</keyword>
<evidence type="ECO:0000313" key="6">
    <source>
        <dbReference type="EMBL" id="MFD1800543.1"/>
    </source>
</evidence>
<evidence type="ECO:0000256" key="3">
    <source>
        <dbReference type="ARBA" id="ARBA00023239"/>
    </source>
</evidence>
<dbReference type="HAMAP" id="MF_01030">
    <property type="entry name" value="D_Ser_dehydrat"/>
    <property type="match status" value="1"/>
</dbReference>